<organism evidence="4">
    <name type="scientific">Strongyloides stercoralis</name>
    <name type="common">Threadworm</name>
    <dbReference type="NCBI Taxonomy" id="6248"/>
    <lineage>
        <taxon>Eukaryota</taxon>
        <taxon>Metazoa</taxon>
        <taxon>Ecdysozoa</taxon>
        <taxon>Nematoda</taxon>
        <taxon>Chromadorea</taxon>
        <taxon>Rhabditida</taxon>
        <taxon>Tylenchina</taxon>
        <taxon>Panagrolaimomorpha</taxon>
        <taxon>Strongyloidoidea</taxon>
        <taxon>Strongyloididae</taxon>
        <taxon>Strongyloides</taxon>
    </lineage>
</organism>
<evidence type="ECO:0000313" key="4">
    <source>
        <dbReference type="WBParaSite" id="SSTP_0001161300.1"/>
    </source>
</evidence>
<sequence length="139" mass="15717">MKKFFIFVAWLALFVSTLEALKCHGLVRNYKNYTKFHTDTGEICSSLSNYCFSIDGRVNSVNNVYIAGCDELLKEADFVQLNLKCDNVSQISISTSSNKYGFKCCKDDMCNSGYIPKISLGFLCIVALSFIINFKFHLL</sequence>
<dbReference type="AlphaFoldDB" id="A0A0K0EQ84"/>
<protein>
    <submittedName>
        <fullName evidence="4">BAMBI domain-containing protein</fullName>
    </submittedName>
</protein>
<dbReference type="SUPFAM" id="SSF57302">
    <property type="entry name" value="Snake toxin-like"/>
    <property type="match status" value="1"/>
</dbReference>
<feature type="chain" id="PRO_5005328609" evidence="2">
    <location>
        <begin position="21"/>
        <end position="139"/>
    </location>
</feature>
<dbReference type="Pfam" id="PF06211">
    <property type="entry name" value="BAMBI"/>
    <property type="match status" value="1"/>
</dbReference>
<proteinExistence type="predicted"/>
<keyword evidence="1" id="KW-1133">Transmembrane helix</keyword>
<keyword evidence="1" id="KW-0472">Membrane</keyword>
<keyword evidence="2" id="KW-0732">Signal</keyword>
<dbReference type="WBParaSite" id="SSTP_0001161300.1">
    <property type="protein sequence ID" value="SSTP_0001161300.1"/>
    <property type="gene ID" value="SSTP_0001161300"/>
</dbReference>
<reference evidence="4" key="1">
    <citation type="submission" date="2015-08" db="UniProtKB">
        <authorList>
            <consortium name="WormBaseParasite"/>
        </authorList>
    </citation>
    <scope>IDENTIFICATION</scope>
</reference>
<keyword evidence="1" id="KW-0812">Transmembrane</keyword>
<evidence type="ECO:0000256" key="1">
    <source>
        <dbReference type="SAM" id="Phobius"/>
    </source>
</evidence>
<dbReference type="InterPro" id="IPR045807">
    <property type="entry name" value="BAMBI_N"/>
</dbReference>
<accession>A0A0K0EQ84</accession>
<dbReference type="InterPro" id="IPR045860">
    <property type="entry name" value="Snake_toxin-like_sf"/>
</dbReference>
<evidence type="ECO:0000256" key="2">
    <source>
        <dbReference type="SAM" id="SignalP"/>
    </source>
</evidence>
<name>A0A0K0EQ84_STRER</name>
<evidence type="ECO:0000259" key="3">
    <source>
        <dbReference type="Pfam" id="PF06211"/>
    </source>
</evidence>
<feature type="transmembrane region" description="Helical" evidence="1">
    <location>
        <begin position="114"/>
        <end position="134"/>
    </location>
</feature>
<feature type="domain" description="BMP and activin membrane-bound inhibitor N-terminal" evidence="3">
    <location>
        <begin position="8"/>
        <end position="111"/>
    </location>
</feature>
<feature type="signal peptide" evidence="2">
    <location>
        <begin position="1"/>
        <end position="20"/>
    </location>
</feature>